<dbReference type="EMBL" id="BSYO01000011">
    <property type="protein sequence ID" value="GMH11464.1"/>
    <property type="molecule type" value="Genomic_DNA"/>
</dbReference>
<keyword evidence="3" id="KW-1185">Reference proteome</keyword>
<proteinExistence type="predicted"/>
<comment type="caution">
    <text evidence="2">The sequence shown here is derived from an EMBL/GenBank/DDBJ whole genome shotgun (WGS) entry which is preliminary data.</text>
</comment>
<gene>
    <name evidence="2" type="ORF">Nepgr_013305</name>
</gene>
<organism evidence="2 3">
    <name type="scientific">Nepenthes gracilis</name>
    <name type="common">Slender pitcher plant</name>
    <dbReference type="NCBI Taxonomy" id="150966"/>
    <lineage>
        <taxon>Eukaryota</taxon>
        <taxon>Viridiplantae</taxon>
        <taxon>Streptophyta</taxon>
        <taxon>Embryophyta</taxon>
        <taxon>Tracheophyta</taxon>
        <taxon>Spermatophyta</taxon>
        <taxon>Magnoliopsida</taxon>
        <taxon>eudicotyledons</taxon>
        <taxon>Gunneridae</taxon>
        <taxon>Pentapetalae</taxon>
        <taxon>Caryophyllales</taxon>
        <taxon>Nepenthaceae</taxon>
        <taxon>Nepenthes</taxon>
    </lineage>
</organism>
<evidence type="ECO:0000313" key="2">
    <source>
        <dbReference type="EMBL" id="GMH11464.1"/>
    </source>
</evidence>
<dbReference type="Proteomes" id="UP001279734">
    <property type="component" value="Unassembled WGS sequence"/>
</dbReference>
<evidence type="ECO:0000256" key="1">
    <source>
        <dbReference type="SAM" id="MobiDB-lite"/>
    </source>
</evidence>
<feature type="region of interest" description="Disordered" evidence="1">
    <location>
        <begin position="1"/>
        <end position="20"/>
    </location>
</feature>
<protein>
    <submittedName>
        <fullName evidence="2">Uncharacterized protein</fullName>
    </submittedName>
</protein>
<sequence length="127" mass="14109">MATENQRDTAAASKSRRGSSTIFLMTQEKGFSPLRPGKRGFFITCDGGKERQDFMKPSTLWTPSTEIWHVAFQSGLLLLNTTVPDPALKHPWIFLEVCLRTSAQQSSAGFALCHNLQMMSVIISIFG</sequence>
<name>A0AAD3SIZ0_NEPGR</name>
<dbReference type="AlphaFoldDB" id="A0AAD3SIZ0"/>
<reference evidence="2" key="1">
    <citation type="submission" date="2023-05" db="EMBL/GenBank/DDBJ databases">
        <title>Nepenthes gracilis genome sequencing.</title>
        <authorList>
            <person name="Fukushima K."/>
        </authorList>
    </citation>
    <scope>NUCLEOTIDE SEQUENCE</scope>
    <source>
        <strain evidence="2">SING2019-196</strain>
    </source>
</reference>
<accession>A0AAD3SIZ0</accession>
<evidence type="ECO:0000313" key="3">
    <source>
        <dbReference type="Proteomes" id="UP001279734"/>
    </source>
</evidence>